<gene>
    <name evidence="1" type="ORF">EXN66_Car019628</name>
</gene>
<accession>A0A6G1QMK2</accession>
<organism evidence="1 2">
    <name type="scientific">Channa argus</name>
    <name type="common">Northern snakehead</name>
    <name type="synonym">Ophicephalus argus</name>
    <dbReference type="NCBI Taxonomy" id="215402"/>
    <lineage>
        <taxon>Eukaryota</taxon>
        <taxon>Metazoa</taxon>
        <taxon>Chordata</taxon>
        <taxon>Craniata</taxon>
        <taxon>Vertebrata</taxon>
        <taxon>Euteleostomi</taxon>
        <taxon>Actinopterygii</taxon>
        <taxon>Neopterygii</taxon>
        <taxon>Teleostei</taxon>
        <taxon>Neoteleostei</taxon>
        <taxon>Acanthomorphata</taxon>
        <taxon>Anabantaria</taxon>
        <taxon>Anabantiformes</taxon>
        <taxon>Channoidei</taxon>
        <taxon>Channidae</taxon>
        <taxon>Channa</taxon>
    </lineage>
</organism>
<dbReference type="Proteomes" id="UP000503349">
    <property type="component" value="Chromosome 19"/>
</dbReference>
<dbReference type="EMBL" id="CM015730">
    <property type="protein sequence ID" value="KAF3703940.1"/>
    <property type="molecule type" value="Genomic_DNA"/>
</dbReference>
<dbReference type="AlphaFoldDB" id="A0A6G1QMK2"/>
<protein>
    <submittedName>
        <fullName evidence="1">Uncharacterized protein</fullName>
    </submittedName>
</protein>
<name>A0A6G1QMK2_CHAAH</name>
<sequence>MVSSCPKMDSVDNQGNMYTTKNTLYLAERYKLSHLQPALHLPNHPVTTCPTNELPVNICCTPSLNTWERLY</sequence>
<reference evidence="2" key="2">
    <citation type="submission" date="2019-02" db="EMBL/GenBank/DDBJ databases">
        <title>Opniocepnalus argus Var Kimnra genome.</title>
        <authorList>
            <person name="Zhou C."/>
            <person name="Xiao S."/>
        </authorList>
    </citation>
    <scope>NUCLEOTIDE SEQUENCE [LARGE SCALE GENOMIC DNA]</scope>
</reference>
<proteinExistence type="predicted"/>
<evidence type="ECO:0000313" key="1">
    <source>
        <dbReference type="EMBL" id="KAF3703940.1"/>
    </source>
</evidence>
<keyword evidence="2" id="KW-1185">Reference proteome</keyword>
<reference evidence="1 2" key="1">
    <citation type="submission" date="2019-02" db="EMBL/GenBank/DDBJ databases">
        <title>Opniocepnalus argus genome.</title>
        <authorList>
            <person name="Zhou C."/>
            <person name="Xiao S."/>
        </authorList>
    </citation>
    <scope>NUCLEOTIDE SEQUENCE [LARGE SCALE GENOMIC DNA]</scope>
    <source>
        <strain evidence="1">OARG1902GOOAL</strain>
        <tissue evidence="1">Muscle</tissue>
    </source>
</reference>
<evidence type="ECO:0000313" key="2">
    <source>
        <dbReference type="Proteomes" id="UP000503349"/>
    </source>
</evidence>